<feature type="compositionally biased region" description="Basic residues" evidence="1">
    <location>
        <begin position="245"/>
        <end position="275"/>
    </location>
</feature>
<protein>
    <recommendedName>
        <fullName evidence="4">MBD domain-containing protein</fullName>
    </recommendedName>
</protein>
<evidence type="ECO:0000313" key="3">
    <source>
        <dbReference type="Proteomes" id="UP000009183"/>
    </source>
</evidence>
<dbReference type="Proteomes" id="UP000009183">
    <property type="component" value="Chromosome 18"/>
</dbReference>
<dbReference type="AlphaFoldDB" id="F6I428"/>
<proteinExistence type="predicted"/>
<sequence length="275" mass="31321">MVKKNILQNKIFWHVLELHYHTMVENFITTLLIHGSCSFHDEGYVCKSVHISNCSLINWPDPLPKGWTLKKYSNGKVWAHNTRTGQTFHTKKDLLRYVRYAENVLPLFANNNLPYEDSQAVADSKGKTVDDNAGESAKAFDDKEGNSEQPSDNEDANLGKGDDDDDDDDEDDDDDSLYGGLDFSKGIWGIDDVEIIERTSSHASVIVTDVSNAHHNQLPERNMKVQADQQPETKMKTKTVTEHWRNKRAGPPKKFKMPPKRFRGSGSRKNRHQKP</sequence>
<evidence type="ECO:0008006" key="4">
    <source>
        <dbReference type="Google" id="ProtNLM"/>
    </source>
</evidence>
<evidence type="ECO:0000256" key="1">
    <source>
        <dbReference type="SAM" id="MobiDB-lite"/>
    </source>
</evidence>
<dbReference type="InParanoid" id="F6I428"/>
<keyword evidence="3" id="KW-1185">Reference proteome</keyword>
<reference evidence="3" key="1">
    <citation type="journal article" date="2007" name="Nature">
        <title>The grapevine genome sequence suggests ancestral hexaploidization in major angiosperm phyla.</title>
        <authorList>
            <consortium name="The French-Italian Public Consortium for Grapevine Genome Characterization."/>
            <person name="Jaillon O."/>
            <person name="Aury J.-M."/>
            <person name="Noel B."/>
            <person name="Policriti A."/>
            <person name="Clepet C."/>
            <person name="Casagrande A."/>
            <person name="Choisne N."/>
            <person name="Aubourg S."/>
            <person name="Vitulo N."/>
            <person name="Jubin C."/>
            <person name="Vezzi A."/>
            <person name="Legeai F."/>
            <person name="Hugueney P."/>
            <person name="Dasilva C."/>
            <person name="Horner D."/>
            <person name="Mica E."/>
            <person name="Jublot D."/>
            <person name="Poulain J."/>
            <person name="Bruyere C."/>
            <person name="Billault A."/>
            <person name="Segurens B."/>
            <person name="Gouyvenoux M."/>
            <person name="Ugarte E."/>
            <person name="Cattonaro F."/>
            <person name="Anthouard V."/>
            <person name="Vico V."/>
            <person name="Del Fabbro C."/>
            <person name="Alaux M."/>
            <person name="Di Gaspero G."/>
            <person name="Dumas V."/>
            <person name="Felice N."/>
            <person name="Paillard S."/>
            <person name="Juman I."/>
            <person name="Moroldo M."/>
            <person name="Scalabrin S."/>
            <person name="Canaguier A."/>
            <person name="Le Clainche I."/>
            <person name="Malacrida G."/>
            <person name="Durand E."/>
            <person name="Pesole G."/>
            <person name="Laucou V."/>
            <person name="Chatelet P."/>
            <person name="Merdinoglu D."/>
            <person name="Delledonne M."/>
            <person name="Pezzotti M."/>
            <person name="Lecharny A."/>
            <person name="Scarpelli C."/>
            <person name="Artiguenave F."/>
            <person name="Pe M.E."/>
            <person name="Valle G."/>
            <person name="Morgante M."/>
            <person name="Caboche M."/>
            <person name="Adam-Blondon A.-F."/>
            <person name="Weissenbach J."/>
            <person name="Quetier F."/>
            <person name="Wincker P."/>
        </authorList>
    </citation>
    <scope>NUCLEOTIDE SEQUENCE [LARGE SCALE GENOMIC DNA]</scope>
    <source>
        <strain evidence="3">cv. Pinot noir / PN40024</strain>
    </source>
</reference>
<gene>
    <name evidence="2" type="ordered locus">VIT_18s0041g00050</name>
</gene>
<organism evidence="2 3">
    <name type="scientific">Vitis vinifera</name>
    <name type="common">Grape</name>
    <dbReference type="NCBI Taxonomy" id="29760"/>
    <lineage>
        <taxon>Eukaryota</taxon>
        <taxon>Viridiplantae</taxon>
        <taxon>Streptophyta</taxon>
        <taxon>Embryophyta</taxon>
        <taxon>Tracheophyta</taxon>
        <taxon>Spermatophyta</taxon>
        <taxon>Magnoliopsida</taxon>
        <taxon>eudicotyledons</taxon>
        <taxon>Gunneridae</taxon>
        <taxon>Pentapetalae</taxon>
        <taxon>rosids</taxon>
        <taxon>Vitales</taxon>
        <taxon>Vitaceae</taxon>
        <taxon>Viteae</taxon>
        <taxon>Vitis</taxon>
    </lineage>
</organism>
<feature type="compositionally biased region" description="Acidic residues" evidence="1">
    <location>
        <begin position="162"/>
        <end position="176"/>
    </location>
</feature>
<evidence type="ECO:0000313" key="2">
    <source>
        <dbReference type="EMBL" id="CCB61751.1"/>
    </source>
</evidence>
<dbReference type="EMBL" id="FN596744">
    <property type="protein sequence ID" value="CCB61751.1"/>
    <property type="molecule type" value="Genomic_DNA"/>
</dbReference>
<feature type="compositionally biased region" description="Basic and acidic residues" evidence="1">
    <location>
        <begin position="231"/>
        <end position="244"/>
    </location>
</feature>
<feature type="region of interest" description="Disordered" evidence="1">
    <location>
        <begin position="119"/>
        <end position="178"/>
    </location>
</feature>
<dbReference type="HOGENOM" id="CLU_088401_0_0_1"/>
<name>F6I428_VITVI</name>
<dbReference type="PaxDb" id="29760-VIT_18s0041g00050.t01"/>
<feature type="region of interest" description="Disordered" evidence="1">
    <location>
        <begin position="213"/>
        <end position="275"/>
    </location>
</feature>
<accession>F6I428</accession>